<feature type="compositionally biased region" description="Low complexity" evidence="1">
    <location>
        <begin position="82"/>
        <end position="102"/>
    </location>
</feature>
<dbReference type="AlphaFoldDB" id="A0A7R5KGS3"/>
<proteinExistence type="predicted"/>
<evidence type="ECO:0000313" key="2">
    <source>
        <dbReference type="Proteomes" id="UP000504627"/>
    </source>
</evidence>
<accession>A0A7R5KGS3</accession>
<feature type="region of interest" description="Disordered" evidence="1">
    <location>
        <begin position="29"/>
        <end position="138"/>
    </location>
</feature>
<dbReference type="GeneID" id="113998888"/>
<reference evidence="3" key="1">
    <citation type="submission" date="2025-08" db="UniProtKB">
        <authorList>
            <consortium name="RefSeq"/>
        </authorList>
    </citation>
    <scope>IDENTIFICATION</scope>
    <source>
        <tissue evidence="3">Muscle</tissue>
    </source>
</reference>
<evidence type="ECO:0000256" key="1">
    <source>
        <dbReference type="SAM" id="MobiDB-lite"/>
    </source>
</evidence>
<keyword evidence="2" id="KW-1185">Reference proteome</keyword>
<dbReference type="InParanoid" id="A0A7R5KGS3"/>
<dbReference type="Proteomes" id="UP000504627">
    <property type="component" value="Unplaced"/>
</dbReference>
<name>A0A7R5KGS3_9PASS</name>
<feature type="compositionally biased region" description="Pro residues" evidence="1">
    <location>
        <begin position="62"/>
        <end position="79"/>
    </location>
</feature>
<dbReference type="RefSeq" id="XP_039236152.1">
    <property type="nucleotide sequence ID" value="XM_039380218.1"/>
</dbReference>
<sequence>MPHRRGGGQPRVALCPALPWARRTWHKQQLMASGSADGAGRGGSEATAVGQPVNAGAGGLPSSPPPSPVGSARPAPPEPVTGGAAPDACARPRPRPSRGAARASRETRGARGLAMPRRPRGVRAGKGPARAWSGGKVAREGREEESLGIRASGDASRVSKVIFVCCPLFPLVNMTFKTWIVSERLNAEIHLEFPW</sequence>
<protein>
    <submittedName>
        <fullName evidence="3">Translation initiation factor IF-2-like isoform X1</fullName>
    </submittedName>
</protein>
<gene>
    <name evidence="3" type="primary">LOC113998888</name>
</gene>
<evidence type="ECO:0000313" key="3">
    <source>
        <dbReference type="RefSeq" id="XP_039236152.1"/>
    </source>
</evidence>
<organism evidence="2 3">
    <name type="scientific">Pipra filicauda</name>
    <name type="common">Wire-tailed manakin</name>
    <dbReference type="NCBI Taxonomy" id="649802"/>
    <lineage>
        <taxon>Eukaryota</taxon>
        <taxon>Metazoa</taxon>
        <taxon>Chordata</taxon>
        <taxon>Craniata</taxon>
        <taxon>Vertebrata</taxon>
        <taxon>Euteleostomi</taxon>
        <taxon>Archelosauria</taxon>
        <taxon>Archosauria</taxon>
        <taxon>Dinosauria</taxon>
        <taxon>Saurischia</taxon>
        <taxon>Theropoda</taxon>
        <taxon>Coelurosauria</taxon>
        <taxon>Aves</taxon>
        <taxon>Neognathae</taxon>
        <taxon>Neoaves</taxon>
        <taxon>Telluraves</taxon>
        <taxon>Australaves</taxon>
        <taxon>Passeriformes</taxon>
        <taxon>Pipridae</taxon>
        <taxon>Pipra</taxon>
    </lineage>
</organism>